<evidence type="ECO:0000313" key="3">
    <source>
        <dbReference type="Proteomes" id="UP001597112"/>
    </source>
</evidence>
<proteinExistence type="predicted"/>
<keyword evidence="2" id="KW-0804">Transcription</keyword>
<evidence type="ECO:0000313" key="2">
    <source>
        <dbReference type="EMBL" id="MFD1001975.1"/>
    </source>
</evidence>
<dbReference type="Pfam" id="PF03118">
    <property type="entry name" value="RNA_pol_A_CTD"/>
    <property type="match status" value="1"/>
</dbReference>
<organism evidence="2 3">
    <name type="scientific">Ohtaekwangia kribbensis</name>
    <dbReference type="NCBI Taxonomy" id="688913"/>
    <lineage>
        <taxon>Bacteria</taxon>
        <taxon>Pseudomonadati</taxon>
        <taxon>Bacteroidota</taxon>
        <taxon>Cytophagia</taxon>
        <taxon>Cytophagales</taxon>
        <taxon>Fulvivirgaceae</taxon>
        <taxon>Ohtaekwangia</taxon>
    </lineage>
</organism>
<dbReference type="EMBL" id="JBHTKA010000008">
    <property type="protein sequence ID" value="MFD1001975.1"/>
    <property type="molecule type" value="Genomic_DNA"/>
</dbReference>
<dbReference type="InterPro" id="IPR011260">
    <property type="entry name" value="RNAP_asu_C"/>
</dbReference>
<gene>
    <name evidence="2" type="ORF">ACFQ21_21800</name>
</gene>
<accession>A0ABW3K7G2</accession>
<name>A0ABW3K7G2_9BACT</name>
<comment type="caution">
    <text evidence="2">The sequence shown here is derived from an EMBL/GenBank/DDBJ whole genome shotgun (WGS) entry which is preliminary data.</text>
</comment>
<keyword evidence="3" id="KW-1185">Reference proteome</keyword>
<dbReference type="SUPFAM" id="SSF47789">
    <property type="entry name" value="C-terminal domain of RNA polymerase alpha subunit"/>
    <property type="match status" value="1"/>
</dbReference>
<reference evidence="3" key="1">
    <citation type="journal article" date="2019" name="Int. J. Syst. Evol. Microbiol.">
        <title>The Global Catalogue of Microorganisms (GCM) 10K type strain sequencing project: providing services to taxonomists for standard genome sequencing and annotation.</title>
        <authorList>
            <consortium name="The Broad Institute Genomics Platform"/>
            <consortium name="The Broad Institute Genome Sequencing Center for Infectious Disease"/>
            <person name="Wu L."/>
            <person name="Ma J."/>
        </authorList>
    </citation>
    <scope>NUCLEOTIDE SEQUENCE [LARGE SCALE GENOMIC DNA]</scope>
    <source>
        <strain evidence="3">CCUG 58938</strain>
    </source>
</reference>
<sequence length="98" mass="10689">MTVSKSIPCVCKNRHQYYKSSHCPTCPVCEEQRKPVAGFAALLAAPARRALENAGIRTLQQLAQKNEADILTLHGMGPSSIPKLREALKSAGLVFNKK</sequence>
<dbReference type="NCBIfam" id="NF005841">
    <property type="entry name" value="PRK07758.1"/>
    <property type="match status" value="1"/>
</dbReference>
<keyword evidence="2" id="KW-0240">DNA-directed RNA polymerase</keyword>
<dbReference type="Gene3D" id="1.10.150.20">
    <property type="entry name" value="5' to 3' exonuclease, C-terminal subdomain"/>
    <property type="match status" value="1"/>
</dbReference>
<dbReference type="RefSeq" id="WP_377582637.1">
    <property type="nucleotide sequence ID" value="NZ_JBHTKA010000008.1"/>
</dbReference>
<dbReference type="Proteomes" id="UP001597112">
    <property type="component" value="Unassembled WGS sequence"/>
</dbReference>
<protein>
    <submittedName>
        <fullName evidence="2">DNA-directed RNA polymerase subunit alpha C-terminal domain-containing protein</fullName>
    </submittedName>
</protein>
<dbReference type="GO" id="GO:0000428">
    <property type="term" value="C:DNA-directed RNA polymerase complex"/>
    <property type="evidence" value="ECO:0007669"/>
    <property type="project" value="UniProtKB-KW"/>
</dbReference>
<evidence type="ECO:0000259" key="1">
    <source>
        <dbReference type="Pfam" id="PF03118"/>
    </source>
</evidence>
<feature type="domain" description="RNA polymerase alpha subunit C-terminal" evidence="1">
    <location>
        <begin position="47"/>
        <end position="89"/>
    </location>
</feature>